<dbReference type="Proteomes" id="UP000789572">
    <property type="component" value="Unassembled WGS sequence"/>
</dbReference>
<dbReference type="PANTHER" id="PTHR12537">
    <property type="entry name" value="RNA BINDING PROTEIN PUMILIO-RELATED"/>
    <property type="match status" value="1"/>
</dbReference>
<organism evidence="10 11">
    <name type="scientific">Paraglomus occultum</name>
    <dbReference type="NCBI Taxonomy" id="144539"/>
    <lineage>
        <taxon>Eukaryota</taxon>
        <taxon>Fungi</taxon>
        <taxon>Fungi incertae sedis</taxon>
        <taxon>Mucoromycota</taxon>
        <taxon>Glomeromycotina</taxon>
        <taxon>Glomeromycetes</taxon>
        <taxon>Paraglomerales</taxon>
        <taxon>Paraglomeraceae</taxon>
        <taxon>Paraglomus</taxon>
    </lineage>
</organism>
<dbReference type="GO" id="GO:0008270">
    <property type="term" value="F:zinc ion binding"/>
    <property type="evidence" value="ECO:0007669"/>
    <property type="project" value="UniProtKB-KW"/>
</dbReference>
<protein>
    <submittedName>
        <fullName evidence="10">6053_t:CDS:1</fullName>
    </submittedName>
</protein>
<evidence type="ECO:0000259" key="8">
    <source>
        <dbReference type="PROSITE" id="PS50103"/>
    </source>
</evidence>
<dbReference type="InterPro" id="IPR033712">
    <property type="entry name" value="Pumilio_RNA-bd"/>
</dbReference>
<feature type="repeat" description="Pumilio" evidence="5">
    <location>
        <begin position="785"/>
        <end position="822"/>
    </location>
</feature>
<dbReference type="GO" id="GO:0003729">
    <property type="term" value="F:mRNA binding"/>
    <property type="evidence" value="ECO:0007669"/>
    <property type="project" value="TreeGrafter"/>
</dbReference>
<feature type="region of interest" description="Disordered" evidence="7">
    <location>
        <begin position="1"/>
        <end position="20"/>
    </location>
</feature>
<feature type="compositionally biased region" description="Low complexity" evidence="7">
    <location>
        <begin position="40"/>
        <end position="53"/>
    </location>
</feature>
<dbReference type="InterPro" id="IPR011989">
    <property type="entry name" value="ARM-like"/>
</dbReference>
<evidence type="ECO:0000259" key="9">
    <source>
        <dbReference type="PROSITE" id="PS50303"/>
    </source>
</evidence>
<dbReference type="InterPro" id="IPR033133">
    <property type="entry name" value="PUM-HD"/>
</dbReference>
<evidence type="ECO:0000313" key="10">
    <source>
        <dbReference type="EMBL" id="CAG8469058.1"/>
    </source>
</evidence>
<dbReference type="InterPro" id="IPR016024">
    <property type="entry name" value="ARM-type_fold"/>
</dbReference>
<evidence type="ECO:0000256" key="2">
    <source>
        <dbReference type="ARBA" id="ARBA00022737"/>
    </source>
</evidence>
<feature type="region of interest" description="Disordered" evidence="7">
    <location>
        <begin position="340"/>
        <end position="379"/>
    </location>
</feature>
<dbReference type="PROSITE" id="PS50302">
    <property type="entry name" value="PUM"/>
    <property type="match status" value="8"/>
</dbReference>
<dbReference type="CDD" id="cd07920">
    <property type="entry name" value="Pumilio"/>
    <property type="match status" value="1"/>
</dbReference>
<feature type="region of interest" description="Disordered" evidence="7">
    <location>
        <begin position="37"/>
        <end position="74"/>
    </location>
</feature>
<evidence type="ECO:0000256" key="4">
    <source>
        <dbReference type="ARBA" id="ARBA00022833"/>
    </source>
</evidence>
<feature type="repeat" description="Pumilio" evidence="5">
    <location>
        <begin position="568"/>
        <end position="603"/>
    </location>
</feature>
<dbReference type="GO" id="GO:0005737">
    <property type="term" value="C:cytoplasm"/>
    <property type="evidence" value="ECO:0007669"/>
    <property type="project" value="TreeGrafter"/>
</dbReference>
<dbReference type="AlphaFoldDB" id="A0A9N8Z115"/>
<feature type="compositionally biased region" description="Polar residues" evidence="7">
    <location>
        <begin position="199"/>
        <end position="215"/>
    </location>
</feature>
<dbReference type="EMBL" id="CAJVPJ010000060">
    <property type="protein sequence ID" value="CAG8469058.1"/>
    <property type="molecule type" value="Genomic_DNA"/>
</dbReference>
<dbReference type="InterPro" id="IPR000571">
    <property type="entry name" value="Znf_CCCH"/>
</dbReference>
<feature type="repeat" description="Pumilio" evidence="5">
    <location>
        <begin position="641"/>
        <end position="676"/>
    </location>
</feature>
<keyword evidence="2" id="KW-0677">Repeat</keyword>
<feature type="region of interest" description="Disordered" evidence="7">
    <location>
        <begin position="193"/>
        <end position="225"/>
    </location>
</feature>
<dbReference type="InterPro" id="IPR036855">
    <property type="entry name" value="Znf_CCCH_sf"/>
</dbReference>
<keyword evidence="11" id="KW-1185">Reference proteome</keyword>
<evidence type="ECO:0000256" key="3">
    <source>
        <dbReference type="ARBA" id="ARBA00022771"/>
    </source>
</evidence>
<dbReference type="PANTHER" id="PTHR12537:SF13">
    <property type="entry name" value="PUMILIO HOMOLOGY DOMAIN FAMILY MEMBER 4"/>
    <property type="match status" value="1"/>
</dbReference>
<feature type="compositionally biased region" description="Basic and acidic residues" evidence="7">
    <location>
        <begin position="54"/>
        <end position="70"/>
    </location>
</feature>
<feature type="repeat" description="Pumilio" evidence="5">
    <location>
        <begin position="713"/>
        <end position="748"/>
    </location>
</feature>
<evidence type="ECO:0000256" key="5">
    <source>
        <dbReference type="PROSITE-ProRule" id="PRU00317"/>
    </source>
</evidence>
<dbReference type="SUPFAM" id="SSF90229">
    <property type="entry name" value="CCCH zinc finger"/>
    <property type="match status" value="1"/>
</dbReference>
<dbReference type="SUPFAM" id="SSF48371">
    <property type="entry name" value="ARM repeat"/>
    <property type="match status" value="1"/>
</dbReference>
<feature type="domain" description="PUM-HD" evidence="9">
    <location>
        <begin position="511"/>
        <end position="848"/>
    </location>
</feature>
<dbReference type="Gene3D" id="1.25.10.10">
    <property type="entry name" value="Leucine-rich Repeat Variant"/>
    <property type="match status" value="1"/>
</dbReference>
<keyword evidence="1 6" id="KW-0479">Metal-binding</keyword>
<feature type="repeat" description="Pumilio" evidence="5">
    <location>
        <begin position="604"/>
        <end position="640"/>
    </location>
</feature>
<dbReference type="PROSITE" id="PS50303">
    <property type="entry name" value="PUM_HD"/>
    <property type="match status" value="1"/>
</dbReference>
<sequence>MDHRANMFLPPLNTSSVGLETVEESTDRLQRQRQALNGALSMSSPPLHSSVDSSLERLNERKSPTRDMESSHTSNLLAVLDSDGERAILFPQRSTKPNSPSSQVDVKLEQKRLEHERQRMEQRKLFEEHMKILELRQMREEQDLLNQHQSGTANSAPTTPPASSYDTRARANTMPRLSSSVNSFVSVPKVVGVRPADTPSYNGQRISSRSVPTSRRNSDAPERLTWPNIEKLSLQDRDDQDTDSRKEILRPSFARSFNRIDEIARNQTSPTDVSTFPQFNDKFLYDDDSETASTSNQRTSSYVHKYLQMNTNDDKFPILVRRDSHPGMLSASSTALDLASLTPTSSDRKSDGASSKSIPRLMNSYSAPNLQSTGRYARRSSGYPSMPDILEVENNSVPSLNEMGSNNVCRFYQQGWCARGDRCQYAHTHGFGGMTPVNVNLAQMAFPGVVPSLNTAAFYGQYGMNPMGIIPAAAAAAAAAAYNQNIATLNAAINANNARIMQPSTVSMKMNQKRMNNELETTNKFAGVVLDDLVGEIYSLCKDQHGCRYLQKKLEEKNERYINMIFNEVSNHFVELMTDPFGNYLCQKLLECCSDEQRTIIVKTVAPELVNISLNMHGTRAVQKMIEFLNTPQQIEMVIMALNLNVVPLIKDLNGNHVIQKCLNRLSPEDNQFIYNAVSKHCVEVSTHRHGCCVLQRCIDHASESQKMQLVTEITYHALNLVQDPFGNYVVQYVLDLKDNRFTDALIRRFVGNVCLLSVQKFSSNVMEKCIRVAQPETRRLLVEEMLNKSRLEKLLKDCYANYVVQTSLDYADPAQRAELVDCIRPLLPAVRNTPYGKRIQGKLHRDQQMQAMNSINMNNMLGFPFNGLSQFGNMGVIGLNEFTQNYHPYM</sequence>
<feature type="repeat" description="Pumilio" evidence="5">
    <location>
        <begin position="749"/>
        <end position="784"/>
    </location>
</feature>
<gene>
    <name evidence="10" type="ORF">POCULU_LOCUS947</name>
</gene>
<feature type="repeat" description="Pumilio" evidence="5">
    <location>
        <begin position="677"/>
        <end position="712"/>
    </location>
</feature>
<keyword evidence="4 6" id="KW-0862">Zinc</keyword>
<dbReference type="Gene3D" id="4.10.1000.10">
    <property type="entry name" value="Zinc finger, CCCH-type"/>
    <property type="match status" value="1"/>
</dbReference>
<feature type="compositionally biased region" description="Polar residues" evidence="7">
    <location>
        <begin position="92"/>
        <end position="104"/>
    </location>
</feature>
<feature type="region of interest" description="Disordered" evidence="7">
    <location>
        <begin position="91"/>
        <end position="115"/>
    </location>
</feature>
<dbReference type="PROSITE" id="PS50103">
    <property type="entry name" value="ZF_C3H1"/>
    <property type="match status" value="1"/>
</dbReference>
<evidence type="ECO:0000256" key="6">
    <source>
        <dbReference type="PROSITE-ProRule" id="PRU00723"/>
    </source>
</evidence>
<dbReference type="GO" id="GO:0010608">
    <property type="term" value="P:post-transcriptional regulation of gene expression"/>
    <property type="evidence" value="ECO:0007669"/>
    <property type="project" value="TreeGrafter"/>
</dbReference>
<dbReference type="Pfam" id="PF00806">
    <property type="entry name" value="PUF"/>
    <property type="match status" value="8"/>
</dbReference>
<reference evidence="10" key="1">
    <citation type="submission" date="2021-06" db="EMBL/GenBank/DDBJ databases">
        <authorList>
            <person name="Kallberg Y."/>
            <person name="Tangrot J."/>
            <person name="Rosling A."/>
        </authorList>
    </citation>
    <scope>NUCLEOTIDE SEQUENCE</scope>
    <source>
        <strain evidence="10">IA702</strain>
    </source>
</reference>
<comment type="caution">
    <text evidence="10">The sequence shown here is derived from an EMBL/GenBank/DDBJ whole genome shotgun (WGS) entry which is preliminary data.</text>
</comment>
<evidence type="ECO:0000313" key="11">
    <source>
        <dbReference type="Proteomes" id="UP000789572"/>
    </source>
</evidence>
<dbReference type="SMART" id="SM00356">
    <property type="entry name" value="ZnF_C3H1"/>
    <property type="match status" value="1"/>
</dbReference>
<name>A0A9N8Z115_9GLOM</name>
<evidence type="ECO:0000256" key="7">
    <source>
        <dbReference type="SAM" id="MobiDB-lite"/>
    </source>
</evidence>
<evidence type="ECO:0000256" key="1">
    <source>
        <dbReference type="ARBA" id="ARBA00022723"/>
    </source>
</evidence>
<dbReference type="OrthoDB" id="668540at2759"/>
<feature type="compositionally biased region" description="Polar residues" evidence="7">
    <location>
        <begin position="352"/>
        <end position="374"/>
    </location>
</feature>
<dbReference type="FunFam" id="1.25.10.10:FF:000237">
    <property type="entry name" value="Pumilio homolog 9"/>
    <property type="match status" value="1"/>
</dbReference>
<accession>A0A9N8Z115</accession>
<feature type="domain" description="C3H1-type" evidence="8">
    <location>
        <begin position="403"/>
        <end position="430"/>
    </location>
</feature>
<dbReference type="SMART" id="SM00025">
    <property type="entry name" value="Pumilio"/>
    <property type="match status" value="8"/>
</dbReference>
<feature type="region of interest" description="Disordered" evidence="7">
    <location>
        <begin position="147"/>
        <end position="167"/>
    </location>
</feature>
<feature type="zinc finger region" description="C3H1-type" evidence="6">
    <location>
        <begin position="403"/>
        <end position="430"/>
    </location>
</feature>
<feature type="repeat" description="Pumilio" evidence="5">
    <location>
        <begin position="532"/>
        <end position="567"/>
    </location>
</feature>
<feature type="compositionally biased region" description="Basic and acidic residues" evidence="7">
    <location>
        <begin position="106"/>
        <end position="115"/>
    </location>
</feature>
<feature type="compositionally biased region" description="Polar residues" evidence="7">
    <location>
        <begin position="147"/>
        <end position="166"/>
    </location>
</feature>
<proteinExistence type="predicted"/>
<keyword evidence="3 6" id="KW-0863">Zinc-finger</keyword>
<dbReference type="InterPro" id="IPR001313">
    <property type="entry name" value="Pumilio_RNA-bd_rpt"/>
</dbReference>
<dbReference type="Pfam" id="PF00642">
    <property type="entry name" value="zf-CCCH"/>
    <property type="match status" value="1"/>
</dbReference>